<dbReference type="PANTHER" id="PTHR43649:SF12">
    <property type="entry name" value="DIACETYLCHITOBIOSE BINDING PROTEIN DASA"/>
    <property type="match status" value="1"/>
</dbReference>
<comment type="caution">
    <text evidence="1">The sequence shown here is derived from an EMBL/GenBank/DDBJ whole genome shotgun (WGS) entry which is preliminary data.</text>
</comment>
<dbReference type="RefSeq" id="WP_075834579.1">
    <property type="nucleotide sequence ID" value="NZ_MSTI01000118.1"/>
</dbReference>
<evidence type="ECO:0000313" key="2">
    <source>
        <dbReference type="Proteomes" id="UP000186607"/>
    </source>
</evidence>
<dbReference type="EMBL" id="MSTI01000118">
    <property type="protein sequence ID" value="OLV16942.1"/>
    <property type="molecule type" value="Genomic_DNA"/>
</dbReference>
<protein>
    <submittedName>
        <fullName evidence="1">N-Acetyl-D-glucosamine ABC transport system, sugar-binding protein</fullName>
    </submittedName>
</protein>
<proteinExistence type="predicted"/>
<dbReference type="Pfam" id="PF01547">
    <property type="entry name" value="SBP_bac_1"/>
    <property type="match status" value="1"/>
</dbReference>
<dbReference type="InterPro" id="IPR006059">
    <property type="entry name" value="SBP"/>
</dbReference>
<dbReference type="SUPFAM" id="SSF53850">
    <property type="entry name" value="Periplasmic binding protein-like II"/>
    <property type="match status" value="1"/>
</dbReference>
<dbReference type="Proteomes" id="UP000186607">
    <property type="component" value="Unassembled WGS sequence"/>
</dbReference>
<gene>
    <name evidence="1" type="ORF">BOO71_0010360</name>
</gene>
<dbReference type="OrthoDB" id="9795467at2"/>
<dbReference type="Gene3D" id="3.40.190.10">
    <property type="entry name" value="Periplasmic binding protein-like II"/>
    <property type="match status" value="2"/>
</dbReference>
<dbReference type="STRING" id="249408.BOO71_0010360"/>
<evidence type="ECO:0000313" key="1">
    <source>
        <dbReference type="EMBL" id="OLV16942.1"/>
    </source>
</evidence>
<keyword evidence="2" id="KW-1185">Reference proteome</keyword>
<dbReference type="PANTHER" id="PTHR43649">
    <property type="entry name" value="ARABINOSE-BINDING PROTEIN-RELATED"/>
    <property type="match status" value="1"/>
</dbReference>
<dbReference type="CDD" id="cd14748">
    <property type="entry name" value="PBP2_UgpB"/>
    <property type="match status" value="1"/>
</dbReference>
<sequence length="408" mass="44198">MRKILTLTLALIGTASASTITVWYAGTFQGHMDLVNKTIVPAFEKANPGVDVRVEFVPWGDLSTKLNASFAAGNAPDVFMHGAAATAGFAANGRIVPLDSYLTQIDTKDFGKTLNQGQYLGKKYMVPVFGAGRLLVYRKDLFQQVGLDPNKPPTTWNTMLAAARKLTTRDSSGRIQRAGLLLDSAGTNLQQVYASLLWQAGGDFFDDANKVVKFDGIQGIQALKFMQQLFDPQTGVSPLGEPVSPVSPLVTGRAAMLFAVPDDLTTIKVNNPDVYAKLAVAPALKDKEQATLYSFSGFFLNADSKDKADAWNYIKFATSSKNLEDFNAAAGNIPPLQSLVSASFVKSNPILQSYIQNMQYAVGNPNVPNWTKMRDILSVQLERAIYGKASAAEALRTAAQSVKRELPK</sequence>
<dbReference type="AlphaFoldDB" id="A0A1U7NVJ2"/>
<accession>A0A1U7NVJ2</accession>
<reference evidence="1 2" key="1">
    <citation type="submission" date="2017-01" db="EMBL/GenBank/DDBJ databases">
        <title>Genome Analysis of Deinococcus marmoris KOPRI26562.</title>
        <authorList>
            <person name="Kim J.H."/>
            <person name="Oh H.-M."/>
        </authorList>
    </citation>
    <scope>NUCLEOTIDE SEQUENCE [LARGE SCALE GENOMIC DNA]</scope>
    <source>
        <strain evidence="1 2">KOPRI26562</strain>
    </source>
</reference>
<organism evidence="1 2">
    <name type="scientific">Deinococcus marmoris</name>
    <dbReference type="NCBI Taxonomy" id="249408"/>
    <lineage>
        <taxon>Bacteria</taxon>
        <taxon>Thermotogati</taxon>
        <taxon>Deinococcota</taxon>
        <taxon>Deinococci</taxon>
        <taxon>Deinococcales</taxon>
        <taxon>Deinococcaceae</taxon>
        <taxon>Deinococcus</taxon>
    </lineage>
</organism>
<dbReference type="InterPro" id="IPR050490">
    <property type="entry name" value="Bact_solute-bd_prot1"/>
</dbReference>
<name>A0A1U7NVJ2_9DEIO</name>